<comment type="caution">
    <text evidence="1">The sequence shown here is derived from an EMBL/GenBank/DDBJ whole genome shotgun (WGS) entry which is preliminary data.</text>
</comment>
<evidence type="ECO:0000313" key="2">
    <source>
        <dbReference type="Proteomes" id="UP001057452"/>
    </source>
</evidence>
<name>A0ACB9VU53_CHAAC</name>
<keyword evidence="2" id="KW-1185">Reference proteome</keyword>
<protein>
    <submittedName>
        <fullName evidence="1">Uncharacterized protein</fullName>
    </submittedName>
</protein>
<organism evidence="1 2">
    <name type="scientific">Chaenocephalus aceratus</name>
    <name type="common">Blackfin icefish</name>
    <name type="synonym">Chaenichthys aceratus</name>
    <dbReference type="NCBI Taxonomy" id="36190"/>
    <lineage>
        <taxon>Eukaryota</taxon>
        <taxon>Metazoa</taxon>
        <taxon>Chordata</taxon>
        <taxon>Craniata</taxon>
        <taxon>Vertebrata</taxon>
        <taxon>Euteleostomi</taxon>
        <taxon>Actinopterygii</taxon>
        <taxon>Neopterygii</taxon>
        <taxon>Teleostei</taxon>
        <taxon>Neoteleostei</taxon>
        <taxon>Acanthomorphata</taxon>
        <taxon>Eupercaria</taxon>
        <taxon>Perciformes</taxon>
        <taxon>Notothenioidei</taxon>
        <taxon>Channichthyidae</taxon>
        <taxon>Chaenocephalus</taxon>
    </lineage>
</organism>
<evidence type="ECO:0000313" key="1">
    <source>
        <dbReference type="EMBL" id="KAI4803086.1"/>
    </source>
</evidence>
<feature type="non-terminal residue" evidence="1">
    <location>
        <position position="1"/>
    </location>
</feature>
<reference evidence="1" key="1">
    <citation type="submission" date="2022-05" db="EMBL/GenBank/DDBJ databases">
        <title>Chromosome-level genome of Chaenocephalus aceratus.</title>
        <authorList>
            <person name="Park H."/>
        </authorList>
    </citation>
    <scope>NUCLEOTIDE SEQUENCE</scope>
    <source>
        <strain evidence="1">KU_202001</strain>
    </source>
</reference>
<feature type="non-terminal residue" evidence="1">
    <location>
        <position position="67"/>
    </location>
</feature>
<accession>A0ACB9VU53</accession>
<dbReference type="EMBL" id="CM043807">
    <property type="protein sequence ID" value="KAI4803086.1"/>
    <property type="molecule type" value="Genomic_DNA"/>
</dbReference>
<dbReference type="Proteomes" id="UP001057452">
    <property type="component" value="Chromosome 23"/>
</dbReference>
<sequence>LGTHVLGHMYMHACLSHSSSPHILSKGSVSSCSAVPASCHANALQLWRWHLPRQVAVGDITGLPVTA</sequence>
<gene>
    <name evidence="1" type="ORF">KUCAC02_006643</name>
</gene>
<proteinExistence type="predicted"/>